<sequence length="572" mass="62397">MVSGEGVSVPSAVREALDRVWEGATGDEVESSALDFKEDPIHHPQQRNPDAKAADLIVDAAVCFANGEEQVSYIVFGVSDRRRGPDAFSGTQRDAADLATKVFQRTAPHLHVEAHAVMYRERRLVVIRVPGGRTVYGTAKGTATYRVGKRCEPLVGEYRRNLEYRRMNPDHTARPSGVSVSGLSEAALAQGRTLLENQMLSRGGIDAAPSTDEGLLSALDLLTDDGRVTIAGEILFAPPREHRPLVRYLYRRTPAGEPTAMVVDEPLVLAATVLQRRIKERAGEELARVHLGLGQEVPIPFLPERAIDEAVTNALVHRDWALLEPIVIDQSPMMLKVSSPGGLPPQVRADRLLSTPSRPRNQLLMHAMSKLGLAEQASRGFDRMWLSMLSSGRNQPEVEADDYHVDVTLYADDPDEQFLRVLASVRETHGADLVRDVNVVIALKHLMAHPMLSVARAGEIMQTSSRDAEQNLVFMSRRGFVEEAEEGWVLSGKTRATIGEADVAAPVPMSLTSWIGKALAPGGSLTNKHIVEATGATSREVTAALRKLRAEGRVRKDPEGPARGAGVRWSGV</sequence>
<name>A0A2N0X554_9CORY</name>
<dbReference type="InterPro" id="IPR038461">
    <property type="entry name" value="Schlafen_AlbA_2_dom_sf"/>
</dbReference>
<dbReference type="InterPro" id="IPR038475">
    <property type="entry name" value="RecG_C_sf"/>
</dbReference>
<evidence type="ECO:0000259" key="1">
    <source>
        <dbReference type="Pfam" id="PF04326"/>
    </source>
</evidence>
<dbReference type="Pfam" id="PF04326">
    <property type="entry name" value="SLFN_AlbA_2"/>
    <property type="match status" value="1"/>
</dbReference>
<evidence type="ECO:0000313" key="2">
    <source>
        <dbReference type="EMBL" id="PKF67838.1"/>
    </source>
</evidence>
<dbReference type="OrthoDB" id="9805115at2"/>
<feature type="domain" description="Schlafen AlbA-2" evidence="1">
    <location>
        <begin position="30"/>
        <end position="154"/>
    </location>
</feature>
<comment type="caution">
    <text evidence="2">The sequence shown here is derived from an EMBL/GenBank/DDBJ whole genome shotgun (WGS) entry which is preliminary data.</text>
</comment>
<evidence type="ECO:0000313" key="3">
    <source>
        <dbReference type="Proteomes" id="UP000233249"/>
    </source>
</evidence>
<dbReference type="InterPro" id="IPR007421">
    <property type="entry name" value="Schlafen_AlbA_2_dom"/>
</dbReference>
<dbReference type="RefSeq" id="WP_101174317.1">
    <property type="nucleotide sequence ID" value="NZ_JAKRKB010000017.1"/>
</dbReference>
<reference evidence="2 3" key="1">
    <citation type="submission" date="2017-12" db="EMBL/GenBank/DDBJ databases">
        <title>Corynebacterium mastitidis 16-1433 Genome.</title>
        <authorList>
            <person name="Gulvik C.A."/>
        </authorList>
    </citation>
    <scope>NUCLEOTIDE SEQUENCE [LARGE SCALE GENOMIC DNA]</scope>
    <source>
        <strain evidence="2 3">16-1433</strain>
    </source>
</reference>
<dbReference type="PANTHER" id="PTHR30595">
    <property type="entry name" value="GLPR-RELATED TRANSCRIPTIONAL REPRESSOR"/>
    <property type="match status" value="1"/>
</dbReference>
<accession>A0A2N0X554</accession>
<dbReference type="AlphaFoldDB" id="A0A2N0X554"/>
<protein>
    <submittedName>
        <fullName evidence="2">AAA family ATPase</fullName>
    </submittedName>
</protein>
<dbReference type="Pfam" id="PF13749">
    <property type="entry name" value="HATPase_c_4"/>
    <property type="match status" value="1"/>
</dbReference>
<dbReference type="Gene3D" id="3.30.950.30">
    <property type="entry name" value="Schlafen, AAA domain"/>
    <property type="match status" value="1"/>
</dbReference>
<dbReference type="EMBL" id="PJAF01000039">
    <property type="protein sequence ID" value="PKF67838.1"/>
    <property type="molecule type" value="Genomic_DNA"/>
</dbReference>
<dbReference type="Proteomes" id="UP000233249">
    <property type="component" value="Unassembled WGS sequence"/>
</dbReference>
<dbReference type="Gene3D" id="6.10.10.130">
    <property type="match status" value="1"/>
</dbReference>
<dbReference type="PANTHER" id="PTHR30595:SF6">
    <property type="entry name" value="SCHLAFEN ALBA-2 DOMAIN-CONTAINING PROTEIN"/>
    <property type="match status" value="1"/>
</dbReference>
<proteinExistence type="predicted"/>
<dbReference type="Gene3D" id="3.30.565.60">
    <property type="match status" value="1"/>
</dbReference>
<organism evidence="2 3">
    <name type="scientific">Corynebacterium mastitidis</name>
    <dbReference type="NCBI Taxonomy" id="161890"/>
    <lineage>
        <taxon>Bacteria</taxon>
        <taxon>Bacillati</taxon>
        <taxon>Actinomycetota</taxon>
        <taxon>Actinomycetes</taxon>
        <taxon>Mycobacteriales</taxon>
        <taxon>Corynebacteriaceae</taxon>
        <taxon>Corynebacterium</taxon>
    </lineage>
</organism>
<gene>
    <name evidence="2" type="ORF">CXB45_10140</name>
</gene>